<reference evidence="2" key="1">
    <citation type="journal article" date="2022" name="Arch. Microbiol.">
        <title>Pseudodesulfovibrio sediminis sp. nov., a mesophilic and neutrophilic sulfate-reducing bacterium isolated from sediment of a brackish lake.</title>
        <authorList>
            <person name="Takahashi A."/>
            <person name="Kojima H."/>
            <person name="Watanabe M."/>
            <person name="Fukui M."/>
        </authorList>
    </citation>
    <scope>NUCLEOTIDE SEQUENCE</scope>
    <source>
        <strain evidence="2">SF6</strain>
    </source>
</reference>
<keyword evidence="1" id="KW-1133">Transmembrane helix</keyword>
<evidence type="ECO:0000256" key="1">
    <source>
        <dbReference type="SAM" id="Phobius"/>
    </source>
</evidence>
<proteinExistence type="predicted"/>
<sequence>MSFLSAVTGFFTGEKGLVGTITDTVKAYFPPSMSDKEKAELAARISEAEHKQEKALMALAVDADKEVTRRAAELEGTAKDLASLPVVGRFIIFARGCLRPLFGYFTLFVDWQIFSNSWDVSMTTLTGEFTAEGILIIVLNILVLGFLFGERTVKNLMPLFTKFMETRGK</sequence>
<dbReference type="Proteomes" id="UP001053296">
    <property type="component" value="Chromosome"/>
</dbReference>
<feature type="transmembrane region" description="Helical" evidence="1">
    <location>
        <begin position="86"/>
        <end position="109"/>
    </location>
</feature>
<accession>A0ABM7P994</accession>
<dbReference type="EMBL" id="AP024485">
    <property type="protein sequence ID" value="BCS89967.1"/>
    <property type="molecule type" value="Genomic_DNA"/>
</dbReference>
<protein>
    <submittedName>
        <fullName evidence="2">Uncharacterized protein</fullName>
    </submittedName>
</protein>
<keyword evidence="3" id="KW-1185">Reference proteome</keyword>
<keyword evidence="1" id="KW-0472">Membrane</keyword>
<dbReference type="RefSeq" id="WP_229591915.1">
    <property type="nucleotide sequence ID" value="NZ_AP024485.1"/>
</dbReference>
<organism evidence="2 3">
    <name type="scientific">Pseudodesulfovibrio sediminis</name>
    <dbReference type="NCBI Taxonomy" id="2810563"/>
    <lineage>
        <taxon>Bacteria</taxon>
        <taxon>Pseudomonadati</taxon>
        <taxon>Thermodesulfobacteriota</taxon>
        <taxon>Desulfovibrionia</taxon>
        <taxon>Desulfovibrionales</taxon>
        <taxon>Desulfovibrionaceae</taxon>
    </lineage>
</organism>
<gene>
    <name evidence="2" type="ORF">PSDVSF_32090</name>
</gene>
<keyword evidence="1" id="KW-0812">Transmembrane</keyword>
<feature type="transmembrane region" description="Helical" evidence="1">
    <location>
        <begin position="129"/>
        <end position="149"/>
    </location>
</feature>
<evidence type="ECO:0000313" key="3">
    <source>
        <dbReference type="Proteomes" id="UP001053296"/>
    </source>
</evidence>
<evidence type="ECO:0000313" key="2">
    <source>
        <dbReference type="EMBL" id="BCS89967.1"/>
    </source>
</evidence>
<name>A0ABM7P994_9BACT</name>